<keyword evidence="11" id="KW-0732">Signal</keyword>
<evidence type="ECO:0000313" key="13">
    <source>
        <dbReference type="EMBL" id="AJR19335.1"/>
    </source>
</evidence>
<dbReference type="CDD" id="cd11304">
    <property type="entry name" value="Cadherin_repeat"/>
    <property type="match status" value="8"/>
</dbReference>
<dbReference type="GO" id="GO:0005509">
    <property type="term" value="F:calcium ion binding"/>
    <property type="evidence" value="ECO:0007669"/>
    <property type="project" value="UniProtKB-UniRule"/>
</dbReference>
<feature type="transmembrane region" description="Helical" evidence="10">
    <location>
        <begin position="1567"/>
        <end position="1594"/>
    </location>
</feature>
<feature type="domain" description="Cadherin" evidence="12">
    <location>
        <begin position="522"/>
        <end position="626"/>
    </location>
</feature>
<evidence type="ECO:0000259" key="12">
    <source>
        <dbReference type="PROSITE" id="PS50268"/>
    </source>
</evidence>
<proteinExistence type="evidence at transcript level"/>
<feature type="chain" id="PRO_5002184720" evidence="11">
    <location>
        <begin position="26"/>
        <end position="1719"/>
    </location>
</feature>
<dbReference type="SUPFAM" id="SSF49313">
    <property type="entry name" value="Cadherin-like"/>
    <property type="match status" value="10"/>
</dbReference>
<evidence type="ECO:0000256" key="8">
    <source>
        <dbReference type="PROSITE-ProRule" id="PRU00043"/>
    </source>
</evidence>
<organism evidence="13">
    <name type="scientific">Plutella xylostella</name>
    <name type="common">Diamondback moth</name>
    <name type="synonym">Plutella maculipennis</name>
    <dbReference type="NCBI Taxonomy" id="51655"/>
    <lineage>
        <taxon>Eukaryota</taxon>
        <taxon>Metazoa</taxon>
        <taxon>Ecdysozoa</taxon>
        <taxon>Arthropoda</taxon>
        <taxon>Hexapoda</taxon>
        <taxon>Insecta</taxon>
        <taxon>Pterygota</taxon>
        <taxon>Neoptera</taxon>
        <taxon>Endopterygota</taxon>
        <taxon>Lepidoptera</taxon>
        <taxon>Glossata</taxon>
        <taxon>Ditrysia</taxon>
        <taxon>Yponomeutoidea</taxon>
        <taxon>Plutellidae</taxon>
        <taxon>Plutella</taxon>
    </lineage>
</organism>
<dbReference type="PROSITE" id="PS00232">
    <property type="entry name" value="CADHERIN_1"/>
    <property type="match status" value="1"/>
</dbReference>
<dbReference type="GO" id="GO:0007156">
    <property type="term" value="P:homophilic cell adhesion via plasma membrane adhesion molecules"/>
    <property type="evidence" value="ECO:0007669"/>
    <property type="project" value="InterPro"/>
</dbReference>
<dbReference type="PROSITE" id="PS50268">
    <property type="entry name" value="CADHERIN_2"/>
    <property type="match status" value="11"/>
</dbReference>
<feature type="domain" description="Cadherin" evidence="12">
    <location>
        <begin position="1147"/>
        <end position="1237"/>
    </location>
</feature>
<reference evidence="13" key="1">
    <citation type="journal article" date="2015" name="J. Invertebr. Pathol.">
        <title>The midgut cadherin-like gene is not associated with resistance to Bacillus thuringiensis toxin Cry1Ac in Plutella xylostella (L.).</title>
        <authorList>
            <person name="Guo Z."/>
            <person name="Kang S."/>
            <person name="Zhu X."/>
            <person name="Wu Q."/>
            <person name="Wang S."/>
            <person name="Xie W."/>
            <person name="Zhang Y."/>
        </authorList>
    </citation>
    <scope>NUCLEOTIDE SEQUENCE</scope>
    <source>
        <strain evidence="13">Bt susceptible DBM1Ac-S</strain>
        <tissue evidence="13">Midgut</tissue>
    </source>
</reference>
<dbReference type="GO" id="GO:0005886">
    <property type="term" value="C:plasma membrane"/>
    <property type="evidence" value="ECO:0007669"/>
    <property type="project" value="InterPro"/>
</dbReference>
<evidence type="ECO:0000256" key="5">
    <source>
        <dbReference type="ARBA" id="ARBA00022989"/>
    </source>
</evidence>
<feature type="region of interest" description="Disordered" evidence="9">
    <location>
        <begin position="39"/>
        <end position="59"/>
    </location>
</feature>
<dbReference type="Pfam" id="PF00028">
    <property type="entry name" value="Cadherin"/>
    <property type="match status" value="1"/>
</dbReference>
<keyword evidence="5 10" id="KW-1133">Transmembrane helix</keyword>
<evidence type="ECO:0000256" key="2">
    <source>
        <dbReference type="ARBA" id="ARBA00022692"/>
    </source>
</evidence>
<evidence type="ECO:0000256" key="1">
    <source>
        <dbReference type="ARBA" id="ARBA00004167"/>
    </source>
</evidence>
<feature type="domain" description="Cadherin" evidence="12">
    <location>
        <begin position="770"/>
        <end position="885"/>
    </location>
</feature>
<accession>A0A0C5XCH4</accession>
<dbReference type="PANTHER" id="PTHR24028:SF146">
    <property type="entry name" value="CADHERIN 96CB, ISOFORM D-RELATED"/>
    <property type="match status" value="1"/>
</dbReference>
<dbReference type="OrthoDB" id="6379298at2759"/>
<keyword evidence="2 10" id="KW-0812">Transmembrane</keyword>
<evidence type="ECO:0000256" key="7">
    <source>
        <dbReference type="ARBA" id="ARBA00023180"/>
    </source>
</evidence>
<dbReference type="PANTHER" id="PTHR24028">
    <property type="entry name" value="CADHERIN-87A"/>
    <property type="match status" value="1"/>
</dbReference>
<dbReference type="InterPro" id="IPR015919">
    <property type="entry name" value="Cadherin-like_sf"/>
</dbReference>
<protein>
    <submittedName>
        <fullName evidence="13">Cadherin-like protein</fullName>
    </submittedName>
</protein>
<feature type="signal peptide" evidence="11">
    <location>
        <begin position="1"/>
        <end position="25"/>
    </location>
</feature>
<dbReference type="EMBL" id="KM370099">
    <property type="protein sequence ID" value="AJR19335.1"/>
    <property type="molecule type" value="mRNA"/>
</dbReference>
<dbReference type="RefSeq" id="NP_001292423.1">
    <property type="nucleotide sequence ID" value="NM_001305494.1"/>
</dbReference>
<dbReference type="InterPro" id="IPR020894">
    <property type="entry name" value="Cadherin_CS"/>
</dbReference>
<dbReference type="CTD" id="751082"/>
<keyword evidence="7" id="KW-0325">Glycoprotein</keyword>
<evidence type="ECO:0000256" key="9">
    <source>
        <dbReference type="SAM" id="MobiDB-lite"/>
    </source>
</evidence>
<feature type="region of interest" description="Disordered" evidence="9">
    <location>
        <begin position="1676"/>
        <end position="1719"/>
    </location>
</feature>
<comment type="subcellular location">
    <subcellularLocation>
        <location evidence="1">Membrane</location>
        <topology evidence="1">Single-pass membrane protein</topology>
    </subcellularLocation>
</comment>
<feature type="domain" description="Cadherin" evidence="12">
    <location>
        <begin position="1013"/>
        <end position="1122"/>
    </location>
</feature>
<feature type="compositionally biased region" description="Polar residues" evidence="9">
    <location>
        <begin position="1698"/>
        <end position="1719"/>
    </location>
</feature>
<dbReference type="GeneID" id="105384013"/>
<keyword evidence="3" id="KW-0677">Repeat</keyword>
<sequence length="1719" mass="191631">MRNMGADARISAIYLLFIAIPLILAQDCSYFVAVPREDKPEQDNPDFSGTPWSSRPLLPPPDRDDICIGSMSQTGNTVIHNIYMDESIEGDVIIARLNYEDTGTPTIGTFLGQGPRDLLGPVIRRVPELDNAWHLVITQKQDYETPIMRSYIFPISVSGEATSARVQLTIVNIDDNPPFIQALDACFVNELTEAPLLTDCVYDVTDADGYISTGFMTYSLSSDRGDELLFDVDSQEVENDQYRLRMTIKLLQPLNYETNMIHIFSVTAFDSLPNNHTASISVRVQNVESRPPRWQEIWAVQQFDEKTNQSFSVRAIDGDTGLDRPIAYRLEKNETYTFFDIETIGGGKDGAIFTVTGIDRDTLQQEVFQVSIIAYKAHNEAFFTETNVVIIVNDVNDQRPEPLHKEYRTEIREETPLTISFDNDFGFHDQDLGDNARYEVKLKSVSPAGVADAFYIAPGVGYQRQTFTMGTIVHSMLDYEVPEFQSIIVNVTATDLNDPSLVGEAMVYIDLVNWNDEEPIFELPTYRAAFNETEGQGYVVATVLAKDRDIGDVVKHSLLGNAASYLAIDELTGEVTVAVDNAFDYHRQNELVVQIRAEDTLGEPYHITTTQLVIELYDVNNTPPTIRLPSESPRVEENVPSGFEITRGVTASDPDTTAELHFEIDWDASSATKQGRNADRAEFVECVKIETIYPDEENKGNAIGLIVANEIRPGVTIDFEEFEVLYLSVKVTDKNTVIGDPDDQLMFTIIIIDMNDNPPVWSAGALDASFRVREVASTGVVIGSVLATDIDGPLYNQIRYSIREREDTPAGLVKIDRLTGQIDVDADQAIDADEPPRPALHYTVIASDECDYEDKEDCPPHKHYFETEGNITIAITDTNNKPPQVLTSDFTVYVWENATNGTDVLALEAMDADRDDIYSFIRYQINFAFNNRIRAFFDVELDTGLIFVHFTTDEVLDRDGDEPEHRIFLTAYDNFYSDGDGNRNQAELEVLVVLLDVNDNAPELPPRDQLAWTVSENLDQGIRLVPDIEAPDRDEPNTDNSRVQYEILDLSLVNRDLELPELFTMVNLDNKTGELETTMPLKGFWGTYDIHIRAFDLGVPQQASEETYVLTVAPYNYHAPQFVFPAPGAVLRLARETALANLELVDGTKLRKVEATDEDGLEAGEVTYSIVGSDEAMEYFTIIASDGTLLLTSAIQDEVKRFEMTIRATDGGTDPGPIHTDVTFTLLFVPTRADPEFRPNQAEVSFFEKEQGLTEAFQLPQAVDLKNEGCTADAGDCYSVYYRIVSDISESFKVDAEKNIISLTRELDRADGVRHIVTVAASNQPDATDNPTNVLTVTVFVREANPRPIFENEVYTAGISTMDSINRELFTVKATHTENLSIKYTIDPSSMVADTSLQSVQGSAFELDADSGVLTLKIKPTASMRGMFEFEVIATDTEQATDRAEVKVYIVSDNNRVSFLFQNQLTQVEQYRDFIAQTLSAGFKMACNIDEVIPSTDAGGSPVEGVTEVRAHFIRDNQPVTADVIEALRSDVELLTNIQRTLNTNLLVLTDFVTDISPSVTADAARVIIYLLGALSAALALALACLVLLAAYWFRTRALNRRLEALSTTKFGSMDSGLNRVGNISVPGTNKHAVEGSNPIWNEQIRAPDFDAISEDSDNSDLIGIEDLPQFRYNYFPPSPGQARNAEPKNEQEDELPSHSNNFKFNATPFSQNFGSQKF</sequence>
<feature type="domain" description="Cadherin" evidence="12">
    <location>
        <begin position="1272"/>
        <end position="1350"/>
    </location>
</feature>
<feature type="domain" description="Cadherin" evidence="12">
    <location>
        <begin position="1351"/>
        <end position="1461"/>
    </location>
</feature>
<evidence type="ECO:0000256" key="10">
    <source>
        <dbReference type="SAM" id="Phobius"/>
    </source>
</evidence>
<keyword evidence="6 10" id="KW-0472">Membrane</keyword>
<name>A0A0C5XCH4_PLUXY</name>
<feature type="domain" description="Cadherin" evidence="12">
    <location>
        <begin position="403"/>
        <end position="521"/>
    </location>
</feature>
<evidence type="ECO:0000256" key="4">
    <source>
        <dbReference type="ARBA" id="ARBA00022837"/>
    </source>
</evidence>
<evidence type="ECO:0000256" key="6">
    <source>
        <dbReference type="ARBA" id="ARBA00023136"/>
    </source>
</evidence>
<dbReference type="InterPro" id="IPR050174">
    <property type="entry name" value="Protocadherin/Cadherin-CA"/>
</dbReference>
<feature type="domain" description="Cadherin" evidence="12">
    <location>
        <begin position="627"/>
        <end position="761"/>
    </location>
</feature>
<feature type="domain" description="Cadherin" evidence="12">
    <location>
        <begin position="886"/>
        <end position="1004"/>
    </location>
</feature>
<evidence type="ECO:0000256" key="3">
    <source>
        <dbReference type="ARBA" id="ARBA00022737"/>
    </source>
</evidence>
<dbReference type="SMR" id="A0A0C5XCH4"/>
<keyword evidence="4 8" id="KW-0106">Calcium</keyword>
<dbReference type="PRINTS" id="PR00205">
    <property type="entry name" value="CADHERIN"/>
</dbReference>
<dbReference type="Gene3D" id="2.60.40.60">
    <property type="entry name" value="Cadherins"/>
    <property type="match status" value="11"/>
</dbReference>
<feature type="domain" description="Cadherin" evidence="12">
    <location>
        <begin position="313"/>
        <end position="402"/>
    </location>
</feature>
<dbReference type="SMART" id="SM00112">
    <property type="entry name" value="CA"/>
    <property type="match status" value="11"/>
</dbReference>
<evidence type="ECO:0000256" key="11">
    <source>
        <dbReference type="SAM" id="SignalP"/>
    </source>
</evidence>
<feature type="domain" description="Cadherin" evidence="12">
    <location>
        <begin position="204"/>
        <end position="294"/>
    </location>
</feature>
<dbReference type="InterPro" id="IPR002126">
    <property type="entry name" value="Cadherin-like_dom"/>
</dbReference>